<dbReference type="STRING" id="1371.GCA_900166605_01031"/>
<dbReference type="EMBL" id="BJUN01000014">
    <property type="protein sequence ID" value="GEK59411.1"/>
    <property type="molecule type" value="Genomic_DNA"/>
</dbReference>
<organism evidence="2 3">
    <name type="scientific">Marinococcus halophilus</name>
    <dbReference type="NCBI Taxonomy" id="1371"/>
    <lineage>
        <taxon>Bacteria</taxon>
        <taxon>Bacillati</taxon>
        <taxon>Bacillota</taxon>
        <taxon>Bacilli</taxon>
        <taxon>Bacillales</taxon>
        <taxon>Bacillaceae</taxon>
        <taxon>Marinococcus</taxon>
    </lineage>
</organism>
<evidence type="ECO:0000256" key="1">
    <source>
        <dbReference type="SAM" id="Phobius"/>
    </source>
</evidence>
<reference evidence="2 3" key="1">
    <citation type="submission" date="2019-07" db="EMBL/GenBank/DDBJ databases">
        <title>Whole genome shotgun sequence of Marinococcus halophilus NBRC 102359.</title>
        <authorList>
            <person name="Hosoyama A."/>
            <person name="Uohara A."/>
            <person name="Ohji S."/>
            <person name="Ichikawa N."/>
        </authorList>
    </citation>
    <scope>NUCLEOTIDE SEQUENCE [LARGE SCALE GENOMIC DNA]</scope>
    <source>
        <strain evidence="2 3">NBRC 102359</strain>
    </source>
</reference>
<sequence length="79" mass="9401">MNQDWNMEELEAKIYNSAKQLLMVSVILIVVSTASLWLQQWFSWLAIASVLLALSLFTFIKVVQIFQWQKRINKLMRRK</sequence>
<evidence type="ECO:0000313" key="2">
    <source>
        <dbReference type="EMBL" id="GEK59411.1"/>
    </source>
</evidence>
<dbReference type="RefSeq" id="WP_094908710.1">
    <property type="nucleotide sequence ID" value="NZ_BJUN01000014.1"/>
</dbReference>
<dbReference type="Proteomes" id="UP000321051">
    <property type="component" value="Unassembled WGS sequence"/>
</dbReference>
<feature type="transmembrane region" description="Helical" evidence="1">
    <location>
        <begin position="21"/>
        <end position="38"/>
    </location>
</feature>
<keyword evidence="1" id="KW-0812">Transmembrane</keyword>
<proteinExistence type="predicted"/>
<accession>A0A510Y9P8</accession>
<evidence type="ECO:0000313" key="3">
    <source>
        <dbReference type="Proteomes" id="UP000321051"/>
    </source>
</evidence>
<feature type="transmembrane region" description="Helical" evidence="1">
    <location>
        <begin position="44"/>
        <end position="68"/>
    </location>
</feature>
<comment type="caution">
    <text evidence="2">The sequence shown here is derived from an EMBL/GenBank/DDBJ whole genome shotgun (WGS) entry which is preliminary data.</text>
</comment>
<dbReference type="AlphaFoldDB" id="A0A510Y9P8"/>
<keyword evidence="3" id="KW-1185">Reference proteome</keyword>
<protein>
    <submittedName>
        <fullName evidence="2">Uncharacterized protein</fullName>
    </submittedName>
</protein>
<name>A0A510Y9P8_MARHA</name>
<gene>
    <name evidence="2" type="ORF">MHA01_23160</name>
</gene>
<keyword evidence="1" id="KW-0472">Membrane</keyword>
<keyword evidence="1" id="KW-1133">Transmembrane helix</keyword>